<dbReference type="Pfam" id="PF05721">
    <property type="entry name" value="PhyH"/>
    <property type="match status" value="1"/>
</dbReference>
<name>M2RY24_COCSN</name>
<keyword evidence="2" id="KW-1185">Reference proteome</keyword>
<dbReference type="RefSeq" id="XP_007704234.1">
    <property type="nucleotide sequence ID" value="XM_007706044.1"/>
</dbReference>
<gene>
    <name evidence="1" type="ORF">COCSADRAFT_99612</name>
</gene>
<evidence type="ECO:0000313" key="2">
    <source>
        <dbReference type="Proteomes" id="UP000016934"/>
    </source>
</evidence>
<dbReference type="Gene3D" id="2.60.120.620">
    <property type="entry name" value="q2cbj1_9rhob like domain"/>
    <property type="match status" value="1"/>
</dbReference>
<dbReference type="AlphaFoldDB" id="M2RY24"/>
<accession>M2RY24</accession>
<dbReference type="OMA" id="TTCENGA"/>
<dbReference type="Proteomes" id="UP000016934">
    <property type="component" value="Unassembled WGS sequence"/>
</dbReference>
<reference evidence="2" key="2">
    <citation type="journal article" date="2013" name="PLoS Genet.">
        <title>Comparative genome structure, secondary metabolite, and effector coding capacity across Cochliobolus pathogens.</title>
        <authorList>
            <person name="Condon B.J."/>
            <person name="Leng Y."/>
            <person name="Wu D."/>
            <person name="Bushley K.E."/>
            <person name="Ohm R.A."/>
            <person name="Otillar R."/>
            <person name="Martin J."/>
            <person name="Schackwitz W."/>
            <person name="Grimwood J."/>
            <person name="MohdZainudin N."/>
            <person name="Xue C."/>
            <person name="Wang R."/>
            <person name="Manning V.A."/>
            <person name="Dhillon B."/>
            <person name="Tu Z.J."/>
            <person name="Steffenson B.J."/>
            <person name="Salamov A."/>
            <person name="Sun H."/>
            <person name="Lowry S."/>
            <person name="LaButti K."/>
            <person name="Han J."/>
            <person name="Copeland A."/>
            <person name="Lindquist E."/>
            <person name="Barry K."/>
            <person name="Schmutz J."/>
            <person name="Baker S.E."/>
            <person name="Ciuffetti L.M."/>
            <person name="Grigoriev I.V."/>
            <person name="Zhong S."/>
            <person name="Turgeon B.G."/>
        </authorList>
    </citation>
    <scope>NUCLEOTIDE SEQUENCE [LARGE SCALE GENOMIC DNA]</scope>
    <source>
        <strain evidence="2">ND90Pr / ATCC 201652</strain>
    </source>
</reference>
<dbReference type="KEGG" id="bsc:COCSADRAFT_99612"/>
<sequence length="174" mass="19561">ISSANTINVGPGQPAQVLHRDLGNYPHYHLLGPDSPETQFTLFIITVVFTNANSASRIIPGSQKWPFDRKWSTDQTILSEIEADNCLLFGGKVVHSTGANTTDYERGCVAFTYCANHLTPEEAHLHILKVNVVRELSERAQRSLGFRSQYPWWAPGLWMDSYNEVAIRLGLEDF</sequence>
<feature type="non-terminal residue" evidence="1">
    <location>
        <position position="1"/>
    </location>
</feature>
<dbReference type="HOGENOM" id="CLU_089056_0_0_1"/>
<dbReference type="EMBL" id="KB445651">
    <property type="protein sequence ID" value="EMD59968.1"/>
    <property type="molecule type" value="Genomic_DNA"/>
</dbReference>
<dbReference type="GeneID" id="19141865"/>
<proteinExistence type="predicted"/>
<protein>
    <submittedName>
        <fullName evidence="1">Uncharacterized protein</fullName>
    </submittedName>
</protein>
<organism evidence="1 2">
    <name type="scientific">Cochliobolus sativus (strain ND90Pr / ATCC 201652)</name>
    <name type="common">Common root rot and spot blotch fungus</name>
    <name type="synonym">Bipolaris sorokiniana</name>
    <dbReference type="NCBI Taxonomy" id="665912"/>
    <lineage>
        <taxon>Eukaryota</taxon>
        <taxon>Fungi</taxon>
        <taxon>Dikarya</taxon>
        <taxon>Ascomycota</taxon>
        <taxon>Pezizomycotina</taxon>
        <taxon>Dothideomycetes</taxon>
        <taxon>Pleosporomycetidae</taxon>
        <taxon>Pleosporales</taxon>
        <taxon>Pleosporineae</taxon>
        <taxon>Pleosporaceae</taxon>
        <taxon>Bipolaris</taxon>
    </lineage>
</organism>
<dbReference type="SUPFAM" id="SSF51197">
    <property type="entry name" value="Clavaminate synthase-like"/>
    <property type="match status" value="1"/>
</dbReference>
<reference evidence="1 2" key="1">
    <citation type="journal article" date="2012" name="PLoS Pathog.">
        <title>Diverse lifestyles and strategies of plant pathogenesis encoded in the genomes of eighteen Dothideomycetes fungi.</title>
        <authorList>
            <person name="Ohm R.A."/>
            <person name="Feau N."/>
            <person name="Henrissat B."/>
            <person name="Schoch C.L."/>
            <person name="Horwitz B.A."/>
            <person name="Barry K.W."/>
            <person name="Condon B.J."/>
            <person name="Copeland A.C."/>
            <person name="Dhillon B."/>
            <person name="Glaser F."/>
            <person name="Hesse C.N."/>
            <person name="Kosti I."/>
            <person name="LaButti K."/>
            <person name="Lindquist E.A."/>
            <person name="Lucas S."/>
            <person name="Salamov A.A."/>
            <person name="Bradshaw R.E."/>
            <person name="Ciuffetti L."/>
            <person name="Hamelin R.C."/>
            <person name="Kema G.H.J."/>
            <person name="Lawrence C."/>
            <person name="Scott J.A."/>
            <person name="Spatafora J.W."/>
            <person name="Turgeon B.G."/>
            <person name="de Wit P.J.G.M."/>
            <person name="Zhong S."/>
            <person name="Goodwin S.B."/>
            <person name="Grigoriev I.V."/>
        </authorList>
    </citation>
    <scope>NUCLEOTIDE SEQUENCE [LARGE SCALE GENOMIC DNA]</scope>
    <source>
        <strain evidence="2">ND90Pr / ATCC 201652</strain>
    </source>
</reference>
<dbReference type="eggNOG" id="ENOG502S7ZW">
    <property type="taxonomic scope" value="Eukaryota"/>
</dbReference>
<dbReference type="InterPro" id="IPR008775">
    <property type="entry name" value="Phytyl_CoA_dOase-like"/>
</dbReference>
<dbReference type="OrthoDB" id="445007at2759"/>
<evidence type="ECO:0000313" key="1">
    <source>
        <dbReference type="EMBL" id="EMD59968.1"/>
    </source>
</evidence>